<comment type="caution">
    <text evidence="2">The sequence shown here is derived from an EMBL/GenBank/DDBJ whole genome shotgun (WGS) entry which is preliminary data.</text>
</comment>
<dbReference type="Proteomes" id="UP000526302">
    <property type="component" value="Unassembled WGS sequence"/>
</dbReference>
<dbReference type="EMBL" id="JAAZKV010000013">
    <property type="protein sequence ID" value="NMA44529.1"/>
    <property type="molecule type" value="Genomic_DNA"/>
</dbReference>
<gene>
    <name evidence="2" type="ORF">GX950_01810</name>
</gene>
<feature type="region of interest" description="Disordered" evidence="1">
    <location>
        <begin position="48"/>
        <end position="82"/>
    </location>
</feature>
<accession>A0A7K4BZM6</accession>
<reference evidence="2 3" key="1">
    <citation type="journal article" date="2020" name="Biotechnol. Biofuels">
        <title>New insights from the biogas microbiome by comprehensive genome-resolved metagenomics of nearly 1600 species originating from multiple anaerobic digesters.</title>
        <authorList>
            <person name="Campanaro S."/>
            <person name="Treu L."/>
            <person name="Rodriguez-R L.M."/>
            <person name="Kovalovszki A."/>
            <person name="Ziels R.M."/>
            <person name="Maus I."/>
            <person name="Zhu X."/>
            <person name="Kougias P.G."/>
            <person name="Basile A."/>
            <person name="Luo G."/>
            <person name="Schluter A."/>
            <person name="Konstantinidis K.T."/>
            <person name="Angelidaki I."/>
        </authorList>
    </citation>
    <scope>NUCLEOTIDE SEQUENCE [LARGE SCALE GENOMIC DNA]</scope>
    <source>
        <strain evidence="2">AS22ysBPME_79</strain>
    </source>
</reference>
<organism evidence="2 3">
    <name type="scientific">Candidatus Iainarchaeum sp</name>
    <dbReference type="NCBI Taxonomy" id="3101447"/>
    <lineage>
        <taxon>Archaea</taxon>
        <taxon>Candidatus Iainarchaeota</taxon>
        <taxon>Candidatus Iainarchaeia</taxon>
        <taxon>Candidatus Iainarchaeales</taxon>
        <taxon>Candidatus Iainarchaeaceae</taxon>
        <taxon>Candidatus Iainarchaeum</taxon>
    </lineage>
</organism>
<proteinExistence type="predicted"/>
<protein>
    <submittedName>
        <fullName evidence="2">Uncharacterized protein</fullName>
    </submittedName>
</protein>
<feature type="compositionally biased region" description="Acidic residues" evidence="1">
    <location>
        <begin position="59"/>
        <end position="71"/>
    </location>
</feature>
<feature type="compositionally biased region" description="Basic and acidic residues" evidence="1">
    <location>
        <begin position="49"/>
        <end position="58"/>
    </location>
</feature>
<name>A0A7K4BZM6_9ARCH</name>
<evidence type="ECO:0000313" key="3">
    <source>
        <dbReference type="Proteomes" id="UP000526302"/>
    </source>
</evidence>
<sequence length="82" mass="9319">MGNCFLCDDFVGEENGDGGVKGFTIGEREICKSCLEELKHRLNQVEARAPIDREKQEETIEENEPEQENTEEQNPFSAKVTE</sequence>
<dbReference type="AlphaFoldDB" id="A0A7K4BZM6"/>
<evidence type="ECO:0000256" key="1">
    <source>
        <dbReference type="SAM" id="MobiDB-lite"/>
    </source>
</evidence>
<evidence type="ECO:0000313" key="2">
    <source>
        <dbReference type="EMBL" id="NMA44529.1"/>
    </source>
</evidence>